<reference evidence="2" key="1">
    <citation type="submission" date="2021-01" db="EMBL/GenBank/DDBJ databases">
        <title>Whole genome shotgun sequence of Actinoplanes capillaceus NBRC 16408.</title>
        <authorList>
            <person name="Komaki H."/>
            <person name="Tamura T."/>
        </authorList>
    </citation>
    <scope>NUCLEOTIDE SEQUENCE [LARGE SCALE GENOMIC DNA]</scope>
    <source>
        <strain evidence="2">NBRC 16408</strain>
    </source>
</reference>
<keyword evidence="1" id="KW-0732">Signal</keyword>
<evidence type="ECO:0000256" key="1">
    <source>
        <dbReference type="SAM" id="SignalP"/>
    </source>
</evidence>
<evidence type="ECO:0000313" key="2">
    <source>
        <dbReference type="EMBL" id="GID49180.1"/>
    </source>
</evidence>
<gene>
    <name evidence="2" type="ORF">Aca07nite_64550</name>
</gene>
<accession>A0ABQ3WSA9</accession>
<evidence type="ECO:0008006" key="3">
    <source>
        <dbReference type="Google" id="ProtNLM"/>
    </source>
</evidence>
<feature type="signal peptide" evidence="1">
    <location>
        <begin position="1"/>
        <end position="20"/>
    </location>
</feature>
<feature type="chain" id="PRO_5045401651" description="Secreted protein" evidence="1">
    <location>
        <begin position="21"/>
        <end position="129"/>
    </location>
</feature>
<sequence length="129" mass="13597">MLALIMRLVTVALVLTCATAADHMRPHEPHDHSIVSTVTLAAATADGDVLLPARTAGSQTIADSRGGEQEHTTDACEQMATPPQTAAIVVEFAHTTVDDACRSDLSPGRDLPTPASERRVLLETGVCRT</sequence>
<comment type="caution">
    <text evidence="2">The sequence shown here is derived from an EMBL/GenBank/DDBJ whole genome shotgun (WGS) entry which is preliminary data.</text>
</comment>
<protein>
    <recommendedName>
        <fullName evidence="3">Secreted protein</fullName>
    </recommendedName>
</protein>
<dbReference type="RefSeq" id="WP_204299307.1">
    <property type="nucleotide sequence ID" value="NZ_BAAAGQ010000026.1"/>
</dbReference>
<name>A0ABQ3WSA9_9ACTN</name>
<dbReference type="EMBL" id="BOMF01000122">
    <property type="protein sequence ID" value="GID49180.1"/>
    <property type="molecule type" value="Genomic_DNA"/>
</dbReference>
<organism evidence="2">
    <name type="scientific">Actinoplanes campanulatus</name>
    <dbReference type="NCBI Taxonomy" id="113559"/>
    <lineage>
        <taxon>Bacteria</taxon>
        <taxon>Bacillati</taxon>
        <taxon>Actinomycetota</taxon>
        <taxon>Actinomycetes</taxon>
        <taxon>Micromonosporales</taxon>
        <taxon>Micromonosporaceae</taxon>
        <taxon>Actinoplanes</taxon>
    </lineage>
</organism>
<proteinExistence type="predicted"/>